<dbReference type="Gene3D" id="3.50.40.10">
    <property type="entry name" value="Phenylalanyl-trna Synthetase, Chain B, domain 3"/>
    <property type="match status" value="1"/>
</dbReference>
<dbReference type="InterPro" id="IPR005147">
    <property type="entry name" value="tRNA_synthase_B5-dom"/>
</dbReference>
<dbReference type="GO" id="GO:0000287">
    <property type="term" value="F:magnesium ion binding"/>
    <property type="evidence" value="ECO:0007669"/>
    <property type="project" value="UniProtKB-UniRule"/>
</dbReference>
<dbReference type="InterPro" id="IPR036690">
    <property type="entry name" value="Fdx_antiC-bd_sf"/>
</dbReference>
<evidence type="ECO:0000256" key="5">
    <source>
        <dbReference type="ARBA" id="ARBA00022555"/>
    </source>
</evidence>
<evidence type="ECO:0000256" key="7">
    <source>
        <dbReference type="ARBA" id="ARBA00022723"/>
    </source>
</evidence>
<dbReference type="PATRIC" id="fig|1330330.3.peg.2081"/>
<dbReference type="SMART" id="SM00874">
    <property type="entry name" value="B5"/>
    <property type="match status" value="1"/>
</dbReference>
<dbReference type="Gene3D" id="3.30.56.10">
    <property type="match status" value="2"/>
</dbReference>
<keyword evidence="12 15" id="KW-0648">Protein biosynthesis</keyword>
<organism evidence="20 21">
    <name type="scientific">Kosmotoga pacifica</name>
    <dbReference type="NCBI Taxonomy" id="1330330"/>
    <lineage>
        <taxon>Bacteria</taxon>
        <taxon>Thermotogati</taxon>
        <taxon>Thermotogota</taxon>
        <taxon>Thermotogae</taxon>
        <taxon>Kosmotogales</taxon>
        <taxon>Kosmotogaceae</taxon>
        <taxon>Kosmotoga</taxon>
    </lineage>
</organism>
<dbReference type="Pfam" id="PF01588">
    <property type="entry name" value="tRNA_bind"/>
    <property type="match status" value="1"/>
</dbReference>
<dbReference type="InterPro" id="IPR020825">
    <property type="entry name" value="Phe-tRNA_synthase-like_B3/B4"/>
</dbReference>
<dbReference type="SMART" id="SM00896">
    <property type="entry name" value="FDX-ACB"/>
    <property type="match status" value="1"/>
</dbReference>
<evidence type="ECO:0000256" key="12">
    <source>
        <dbReference type="ARBA" id="ARBA00022917"/>
    </source>
</evidence>
<evidence type="ECO:0000313" key="21">
    <source>
        <dbReference type="Proteomes" id="UP000035159"/>
    </source>
</evidence>
<evidence type="ECO:0000313" key="20">
    <source>
        <dbReference type="EMBL" id="AKI98144.1"/>
    </source>
</evidence>
<evidence type="ECO:0000256" key="8">
    <source>
        <dbReference type="ARBA" id="ARBA00022741"/>
    </source>
</evidence>
<keyword evidence="11 16" id="KW-0694">RNA-binding</keyword>
<dbReference type="Pfam" id="PF17759">
    <property type="entry name" value="tRNA_synthFbeta"/>
    <property type="match status" value="1"/>
</dbReference>
<evidence type="ECO:0000256" key="16">
    <source>
        <dbReference type="PROSITE-ProRule" id="PRU00209"/>
    </source>
</evidence>
<feature type="domain" description="B5" evidence="19">
    <location>
        <begin position="395"/>
        <end position="470"/>
    </location>
</feature>
<keyword evidence="8 15" id="KW-0547">Nucleotide-binding</keyword>
<dbReference type="SUPFAM" id="SSF54991">
    <property type="entry name" value="Anticodon-binding domain of PheRS"/>
    <property type="match status" value="1"/>
</dbReference>
<keyword evidence="21" id="KW-1185">Reference proteome</keyword>
<dbReference type="InterPro" id="IPR012340">
    <property type="entry name" value="NA-bd_OB-fold"/>
</dbReference>
<dbReference type="Proteomes" id="UP000035159">
    <property type="component" value="Chromosome"/>
</dbReference>
<evidence type="ECO:0000256" key="3">
    <source>
        <dbReference type="ARBA" id="ARBA00011209"/>
    </source>
</evidence>
<dbReference type="SUPFAM" id="SSF50249">
    <property type="entry name" value="Nucleic acid-binding proteins"/>
    <property type="match status" value="1"/>
</dbReference>
<dbReference type="InterPro" id="IPR045864">
    <property type="entry name" value="aa-tRNA-synth_II/BPL/LPL"/>
</dbReference>
<evidence type="ECO:0000256" key="9">
    <source>
        <dbReference type="ARBA" id="ARBA00022840"/>
    </source>
</evidence>
<dbReference type="InterPro" id="IPR005121">
    <property type="entry name" value="Fdx_antiC-bd"/>
</dbReference>
<dbReference type="SUPFAM" id="SSF46955">
    <property type="entry name" value="Putative DNA-binding domain"/>
    <property type="match status" value="1"/>
</dbReference>
<keyword evidence="6 15" id="KW-0436">Ligase</keyword>
<comment type="subunit">
    <text evidence="3 15">Tetramer of two alpha and two beta subunits.</text>
</comment>
<keyword evidence="5 16" id="KW-0820">tRNA-binding</keyword>
<evidence type="ECO:0000256" key="2">
    <source>
        <dbReference type="ARBA" id="ARBA00008653"/>
    </source>
</evidence>
<feature type="binding site" evidence="15">
    <location>
        <position position="448"/>
    </location>
    <ligand>
        <name>Mg(2+)</name>
        <dbReference type="ChEBI" id="CHEBI:18420"/>
        <note>shared with alpha subunit</note>
    </ligand>
</feature>
<evidence type="ECO:0000256" key="6">
    <source>
        <dbReference type="ARBA" id="ARBA00022598"/>
    </source>
</evidence>
<evidence type="ECO:0000256" key="14">
    <source>
        <dbReference type="ARBA" id="ARBA00049255"/>
    </source>
</evidence>
<dbReference type="NCBIfam" id="TIGR00472">
    <property type="entry name" value="pheT_bact"/>
    <property type="match status" value="1"/>
</dbReference>
<dbReference type="EMBL" id="CP011232">
    <property type="protein sequence ID" value="AKI98144.1"/>
    <property type="molecule type" value="Genomic_DNA"/>
</dbReference>
<evidence type="ECO:0000259" key="17">
    <source>
        <dbReference type="PROSITE" id="PS50886"/>
    </source>
</evidence>
<dbReference type="EC" id="6.1.1.20" evidence="15"/>
<reference evidence="20 21" key="1">
    <citation type="submission" date="2015-04" db="EMBL/GenBank/DDBJ databases">
        <title>Complete Genome Sequence of Kosmotoga pacifica SLHLJ1.</title>
        <authorList>
            <person name="Jiang L.J."/>
            <person name="Shao Z.Z."/>
            <person name="Jebbar M."/>
        </authorList>
    </citation>
    <scope>NUCLEOTIDE SEQUENCE [LARGE SCALE GENOMIC DNA]</scope>
    <source>
        <strain evidence="20 21">SLHLJ1</strain>
    </source>
</reference>
<keyword evidence="13 15" id="KW-0030">Aminoacyl-tRNA synthetase</keyword>
<dbReference type="OrthoDB" id="9805455at2"/>
<dbReference type="SUPFAM" id="SSF56037">
    <property type="entry name" value="PheT/TilS domain"/>
    <property type="match status" value="1"/>
</dbReference>
<comment type="subcellular location">
    <subcellularLocation>
        <location evidence="1 15">Cytoplasm</location>
    </subcellularLocation>
</comment>
<protein>
    <recommendedName>
        <fullName evidence="15">Phenylalanine--tRNA ligase beta subunit</fullName>
        <ecNumber evidence="15">6.1.1.20</ecNumber>
    </recommendedName>
    <alternativeName>
        <fullName evidence="15">Phenylalanyl-tRNA synthetase beta subunit</fullName>
        <shortName evidence="15">PheRS</shortName>
    </alternativeName>
</protein>
<dbReference type="Gene3D" id="3.30.930.10">
    <property type="entry name" value="Bira Bifunctional Protein, Domain 2"/>
    <property type="match status" value="1"/>
</dbReference>
<name>A0A0G2ZF32_9BACT</name>
<dbReference type="InterPro" id="IPR045060">
    <property type="entry name" value="Phe-tRNA-ligase_IIc_bsu"/>
</dbReference>
<comment type="cofactor">
    <cofactor evidence="15">
        <name>Mg(2+)</name>
        <dbReference type="ChEBI" id="CHEBI:18420"/>
    </cofactor>
    <text evidence="15">Binds 2 magnesium ions per tetramer.</text>
</comment>
<dbReference type="CDD" id="cd00769">
    <property type="entry name" value="PheRS_beta_core"/>
    <property type="match status" value="1"/>
</dbReference>
<dbReference type="GO" id="GO:0004826">
    <property type="term" value="F:phenylalanine-tRNA ligase activity"/>
    <property type="evidence" value="ECO:0007669"/>
    <property type="project" value="UniProtKB-UniRule"/>
</dbReference>
<dbReference type="AlphaFoldDB" id="A0A0G2ZF32"/>
<dbReference type="Gene3D" id="3.30.70.380">
    <property type="entry name" value="Ferrodoxin-fold anticodon-binding domain"/>
    <property type="match status" value="1"/>
</dbReference>
<keyword evidence="10 15" id="KW-0460">Magnesium</keyword>
<evidence type="ECO:0000256" key="10">
    <source>
        <dbReference type="ARBA" id="ARBA00022842"/>
    </source>
</evidence>
<dbReference type="GO" id="GO:0006432">
    <property type="term" value="P:phenylalanyl-tRNA aminoacylation"/>
    <property type="evidence" value="ECO:0007669"/>
    <property type="project" value="UniProtKB-UniRule"/>
</dbReference>
<dbReference type="InterPro" id="IPR004532">
    <property type="entry name" value="Phe-tRNA-ligase_IIc_bsu_bact"/>
</dbReference>
<accession>A0A0G2ZF32</accession>
<dbReference type="PANTHER" id="PTHR10947">
    <property type="entry name" value="PHENYLALANYL-TRNA SYNTHETASE BETA CHAIN AND LEUCINE-RICH REPEAT-CONTAINING PROTEIN 47"/>
    <property type="match status" value="1"/>
</dbReference>
<evidence type="ECO:0000256" key="4">
    <source>
        <dbReference type="ARBA" id="ARBA00022490"/>
    </source>
</evidence>
<evidence type="ECO:0000259" key="19">
    <source>
        <dbReference type="PROSITE" id="PS51483"/>
    </source>
</evidence>
<gene>
    <name evidence="15" type="primary">pheT</name>
    <name evidence="20" type="ORF">IX53_10240</name>
</gene>
<dbReference type="KEGG" id="kpf:IX53_10240"/>
<dbReference type="FunFam" id="3.30.56.10:FF:000002">
    <property type="entry name" value="Phenylalanine--tRNA ligase beta subunit"/>
    <property type="match status" value="1"/>
</dbReference>
<dbReference type="PROSITE" id="PS50886">
    <property type="entry name" value="TRBD"/>
    <property type="match status" value="1"/>
</dbReference>
<feature type="domain" description="TRNA-binding" evidence="17">
    <location>
        <begin position="40"/>
        <end position="147"/>
    </location>
</feature>
<feature type="binding site" evidence="15">
    <location>
        <position position="454"/>
    </location>
    <ligand>
        <name>Mg(2+)</name>
        <dbReference type="ChEBI" id="CHEBI:18420"/>
        <note>shared with alpha subunit</note>
    </ligand>
</feature>
<dbReference type="Pfam" id="PF03484">
    <property type="entry name" value="B5"/>
    <property type="match status" value="1"/>
</dbReference>
<evidence type="ECO:0000256" key="13">
    <source>
        <dbReference type="ARBA" id="ARBA00023146"/>
    </source>
</evidence>
<dbReference type="PROSITE" id="PS51483">
    <property type="entry name" value="B5"/>
    <property type="match status" value="1"/>
</dbReference>
<keyword evidence="4 15" id="KW-0963">Cytoplasm</keyword>
<keyword evidence="9 15" id="KW-0067">ATP-binding</keyword>
<feature type="binding site" evidence="15">
    <location>
        <position position="457"/>
    </location>
    <ligand>
        <name>Mg(2+)</name>
        <dbReference type="ChEBI" id="CHEBI:18420"/>
        <note>shared with alpha subunit</note>
    </ligand>
</feature>
<dbReference type="GO" id="GO:0009328">
    <property type="term" value="C:phenylalanine-tRNA ligase complex"/>
    <property type="evidence" value="ECO:0007669"/>
    <property type="project" value="TreeGrafter"/>
</dbReference>
<dbReference type="PROSITE" id="PS51447">
    <property type="entry name" value="FDX_ACB"/>
    <property type="match status" value="1"/>
</dbReference>
<feature type="domain" description="FDX-ACB" evidence="18">
    <location>
        <begin position="692"/>
        <end position="784"/>
    </location>
</feature>
<dbReference type="SMART" id="SM00873">
    <property type="entry name" value="B3_4"/>
    <property type="match status" value="1"/>
</dbReference>
<dbReference type="GO" id="GO:0000049">
    <property type="term" value="F:tRNA binding"/>
    <property type="evidence" value="ECO:0007669"/>
    <property type="project" value="UniProtKB-UniRule"/>
</dbReference>
<dbReference type="InterPro" id="IPR009061">
    <property type="entry name" value="DNA-bd_dom_put_sf"/>
</dbReference>
<dbReference type="HAMAP" id="MF_00283">
    <property type="entry name" value="Phe_tRNA_synth_beta1"/>
    <property type="match status" value="1"/>
</dbReference>
<comment type="similarity">
    <text evidence="2 15">Belongs to the phenylalanyl-tRNA synthetase beta subunit family. Type 1 subfamily.</text>
</comment>
<evidence type="ECO:0000256" key="1">
    <source>
        <dbReference type="ARBA" id="ARBA00004496"/>
    </source>
</evidence>
<dbReference type="Pfam" id="PF03147">
    <property type="entry name" value="FDX-ACB"/>
    <property type="match status" value="1"/>
</dbReference>
<proteinExistence type="inferred from homology"/>
<dbReference type="RefSeq" id="WP_047755279.1">
    <property type="nucleotide sequence ID" value="NZ_CAJUHA010000010.1"/>
</dbReference>
<evidence type="ECO:0000259" key="18">
    <source>
        <dbReference type="PROSITE" id="PS51447"/>
    </source>
</evidence>
<dbReference type="PANTHER" id="PTHR10947:SF0">
    <property type="entry name" value="PHENYLALANINE--TRNA LIGASE BETA SUBUNIT"/>
    <property type="match status" value="1"/>
</dbReference>
<keyword evidence="7 15" id="KW-0479">Metal-binding</keyword>
<dbReference type="Gene3D" id="2.40.50.140">
    <property type="entry name" value="Nucleic acid-binding proteins"/>
    <property type="match status" value="1"/>
</dbReference>
<dbReference type="STRING" id="1330330.IX53_10240"/>
<evidence type="ECO:0000256" key="15">
    <source>
        <dbReference type="HAMAP-Rule" id="MF_00283"/>
    </source>
</evidence>
<dbReference type="GO" id="GO:0005524">
    <property type="term" value="F:ATP binding"/>
    <property type="evidence" value="ECO:0007669"/>
    <property type="project" value="UniProtKB-UniRule"/>
</dbReference>
<comment type="catalytic activity">
    <reaction evidence="14 15">
        <text>tRNA(Phe) + L-phenylalanine + ATP = L-phenylalanyl-tRNA(Phe) + AMP + diphosphate + H(+)</text>
        <dbReference type="Rhea" id="RHEA:19413"/>
        <dbReference type="Rhea" id="RHEA-COMP:9668"/>
        <dbReference type="Rhea" id="RHEA-COMP:9699"/>
        <dbReference type="ChEBI" id="CHEBI:15378"/>
        <dbReference type="ChEBI" id="CHEBI:30616"/>
        <dbReference type="ChEBI" id="CHEBI:33019"/>
        <dbReference type="ChEBI" id="CHEBI:58095"/>
        <dbReference type="ChEBI" id="CHEBI:78442"/>
        <dbReference type="ChEBI" id="CHEBI:78531"/>
        <dbReference type="ChEBI" id="CHEBI:456215"/>
        <dbReference type="EC" id="6.1.1.20"/>
    </reaction>
</comment>
<dbReference type="InterPro" id="IPR005146">
    <property type="entry name" value="B3/B4_tRNA-bd"/>
</dbReference>
<dbReference type="FunFam" id="3.50.40.10:FF:000001">
    <property type="entry name" value="Phenylalanine--tRNA ligase beta subunit"/>
    <property type="match status" value="1"/>
</dbReference>
<feature type="binding site" evidence="15">
    <location>
        <position position="458"/>
    </location>
    <ligand>
        <name>Mg(2+)</name>
        <dbReference type="ChEBI" id="CHEBI:18420"/>
        <note>shared with alpha subunit</note>
    </ligand>
</feature>
<dbReference type="InterPro" id="IPR002547">
    <property type="entry name" value="tRNA-bd_dom"/>
</dbReference>
<sequence length="786" mass="89009">MRISVEWLNEYIDLSDKSVIELANMLSLSGTEVERIDFPWNYIEGAFTGRIESVEEHPDADNLVVTRVRVGEKVHQIVTADKTVKTGEYVAVILAGGRLWDLEIKNRKFRGVNSEGMFLSLEELKLEEKSERIFRFPNSVETGKDVREVLKLDSPVIEVELTANRGDCLSVIGIGREFRAIFRRELKLPQADIEENPEEEIEISIEKGCNRYTALLIDNVKIKDSPLWLKRRLLAAGLRPINNIVDITNYVMLETGHPVHAFDADLIGGNRIVVRRAKNGERLTLLDGKEVELIENDLLITNGEEPLALAGIMGGLKSGISPDTKKVLLEVAVFDPVTIRKTARRLGISTDSSYRFERGVNPSDSFYVIKRLASLIMELSGGTIVSRITSVGISPEKKTLHLKKWFVDKVLGTVVPINEIESILNYLGFETKEAGDGWEVTVPPYRYDITQEIDLVEEIGRIYGYDKIPSLLPRIISGEENVPREIKEIRKLRRALTAFGFDEVINYSFVNPEKLKKVFEEFKPPMLQNPLSLDLSAMRPSLLFGLLETASYNFRRQNKDLKVFEIGKVFKKGDSIDEHLSVAFLAMGKENANDYTDKRMVSPYTFKGTIEGILQLYGVEYNFKEPSETWLERRAAADIYVNDRKVGYFGVFDTVLADRFFEIKGQDIFVAELNVELLTQFQRPIMRTAVISPFPRVFRDLSLLVPYDLSFDEVKKTIMRNAGDYLTSVSVIDVYKGKGIPEGVRSITVTLTFESSQSTLTDEQVSESVENIVTALKNTGVKLREQ</sequence>
<evidence type="ECO:0000256" key="11">
    <source>
        <dbReference type="ARBA" id="ARBA00022884"/>
    </source>
</evidence>
<dbReference type="SUPFAM" id="SSF55681">
    <property type="entry name" value="Class II aaRS and biotin synthetases"/>
    <property type="match status" value="1"/>
</dbReference>
<dbReference type="InterPro" id="IPR041616">
    <property type="entry name" value="PheRS_beta_core"/>
</dbReference>
<dbReference type="Pfam" id="PF03483">
    <property type="entry name" value="B3_4"/>
    <property type="match status" value="1"/>
</dbReference>